<comment type="subcellular location">
    <subcellularLocation>
        <location evidence="1">Membrane</location>
    </subcellularLocation>
</comment>
<dbReference type="PANTHER" id="PTHR15184:SF71">
    <property type="entry name" value="ATP SYNTHASE SUBUNIT BETA, MITOCHONDRIAL"/>
    <property type="match status" value="1"/>
</dbReference>
<keyword evidence="9" id="KW-0472">Membrane</keyword>
<keyword evidence="10" id="KW-0139">CF(1)</keyword>
<evidence type="ECO:0000256" key="1">
    <source>
        <dbReference type="ARBA" id="ARBA00004370"/>
    </source>
</evidence>
<keyword evidence="3" id="KW-0813">Transport</keyword>
<evidence type="ECO:0000256" key="9">
    <source>
        <dbReference type="ARBA" id="ARBA00023136"/>
    </source>
</evidence>
<dbReference type="Gene3D" id="3.40.50.300">
    <property type="entry name" value="P-loop containing nucleotide triphosphate hydrolases"/>
    <property type="match status" value="1"/>
</dbReference>
<dbReference type="Pfam" id="PF00006">
    <property type="entry name" value="ATP-synt_ab"/>
    <property type="match status" value="1"/>
</dbReference>
<dbReference type="SUPFAM" id="SSF50615">
    <property type="entry name" value="N-terminal domain of alpha and beta subunits of F1 ATP synthase"/>
    <property type="match status" value="1"/>
</dbReference>
<evidence type="ECO:0000313" key="15">
    <source>
        <dbReference type="Proteomes" id="UP000483094"/>
    </source>
</evidence>
<evidence type="ECO:0000256" key="4">
    <source>
        <dbReference type="ARBA" id="ARBA00022741"/>
    </source>
</evidence>
<dbReference type="EMBL" id="WNHQ01000779">
    <property type="protein sequence ID" value="MTV74020.1"/>
    <property type="molecule type" value="Genomic_DNA"/>
</dbReference>
<name>A0A6G2DBR8_STREE</name>
<dbReference type="GO" id="GO:0005524">
    <property type="term" value="F:ATP binding"/>
    <property type="evidence" value="ECO:0007669"/>
    <property type="project" value="UniProtKB-KW"/>
</dbReference>
<protein>
    <submittedName>
        <fullName evidence="14">F0F1 ATP synthase subunit beta</fullName>
    </submittedName>
</protein>
<keyword evidence="8" id="KW-0406">Ion transport</keyword>
<dbReference type="InterPro" id="IPR036121">
    <property type="entry name" value="ATPase_F1/V1/A1_a/bsu_N_sf"/>
</dbReference>
<dbReference type="CDD" id="cd18115">
    <property type="entry name" value="ATP-synt_F1_beta_N"/>
    <property type="match status" value="1"/>
</dbReference>
<accession>A0A6G2DBR8</accession>
<dbReference type="Pfam" id="PF02874">
    <property type="entry name" value="ATP-synt_ab_N"/>
    <property type="match status" value="1"/>
</dbReference>
<dbReference type="InterPro" id="IPR050053">
    <property type="entry name" value="ATPase_alpha/beta_chains"/>
</dbReference>
<keyword evidence="6" id="KW-0067">ATP-binding</keyword>
<proteinExistence type="inferred from homology"/>
<organism evidence="14 15">
    <name type="scientific">Streptococcus pneumoniae</name>
    <dbReference type="NCBI Taxonomy" id="1313"/>
    <lineage>
        <taxon>Bacteria</taxon>
        <taxon>Bacillati</taxon>
        <taxon>Bacillota</taxon>
        <taxon>Bacilli</taxon>
        <taxon>Lactobacillales</taxon>
        <taxon>Streptococcaceae</taxon>
        <taxon>Streptococcus</taxon>
    </lineage>
</organism>
<dbReference type="FunFam" id="2.40.10.170:FF:000005">
    <property type="entry name" value="ATP synthase subunit beta"/>
    <property type="match status" value="1"/>
</dbReference>
<sequence length="245" mass="26410">MSSGKIAQVIGPVVDVLFAAGEKLPEINNALVVYKNDERKTKIVLEVALELGDGMVRTIAMESTDGLTRGMEVLDTGRPISVPVGKETLGRVFNVLGDTIDLEAPFTEDAERQPIHKKAPTFDELSTSSEILETGIKVIDLLAPYLKGGKVGLFGGAGVGKTVLIQELIHNIAQEHGGISVFAGVGERTREGNDLYWEMKESGVIEKTAMVFGQMNEPPGARMRVALTGLTIAEYFRDVEGQDVL</sequence>
<keyword evidence="5" id="KW-0375">Hydrogen ion transport</keyword>
<evidence type="ECO:0000256" key="11">
    <source>
        <dbReference type="ARBA" id="ARBA00023310"/>
    </source>
</evidence>
<feature type="domain" description="ATPase F1/V1/A1 complex alpha/beta subunit N-terminal" evidence="13">
    <location>
        <begin position="6"/>
        <end position="77"/>
    </location>
</feature>
<feature type="non-terminal residue" evidence="14">
    <location>
        <position position="245"/>
    </location>
</feature>
<evidence type="ECO:0000256" key="7">
    <source>
        <dbReference type="ARBA" id="ARBA00022967"/>
    </source>
</evidence>
<dbReference type="SUPFAM" id="SSF52540">
    <property type="entry name" value="P-loop containing nucleoside triphosphate hydrolases"/>
    <property type="match status" value="1"/>
</dbReference>
<gene>
    <name evidence="14" type="ORF">GM540_08510</name>
</gene>
<reference evidence="14 15" key="1">
    <citation type="submission" date="2019-11" db="EMBL/GenBank/DDBJ databases">
        <title>Growth characteristics of pneumococcus vary with the chemical composition of the capsule and with environmental conditions.</title>
        <authorList>
            <person name="Tothpal A."/>
            <person name="Desobry K."/>
            <person name="Joshi S."/>
            <person name="Wyllie A.L."/>
            <person name="Weinberger D.M."/>
        </authorList>
    </citation>
    <scope>NUCLEOTIDE SEQUENCE [LARGE SCALE GENOMIC DNA]</scope>
    <source>
        <strain evidence="15">pnumococcus19F</strain>
    </source>
</reference>
<comment type="caution">
    <text evidence="14">The sequence shown here is derived from an EMBL/GenBank/DDBJ whole genome shotgun (WGS) entry which is preliminary data.</text>
</comment>
<dbReference type="GO" id="GO:0045259">
    <property type="term" value="C:proton-transporting ATP synthase complex"/>
    <property type="evidence" value="ECO:0007669"/>
    <property type="project" value="UniProtKB-KW"/>
</dbReference>
<feature type="domain" description="ATPase F1/V1/A1 complex alpha/beta subunit nucleotide-binding" evidence="12">
    <location>
        <begin position="135"/>
        <end position="245"/>
    </location>
</feature>
<keyword evidence="4" id="KW-0547">Nucleotide-binding</keyword>
<dbReference type="Gene3D" id="2.40.10.170">
    <property type="match status" value="1"/>
</dbReference>
<dbReference type="Proteomes" id="UP000483094">
    <property type="component" value="Unassembled WGS sequence"/>
</dbReference>
<evidence type="ECO:0000256" key="3">
    <source>
        <dbReference type="ARBA" id="ARBA00022448"/>
    </source>
</evidence>
<evidence type="ECO:0000256" key="2">
    <source>
        <dbReference type="ARBA" id="ARBA00008936"/>
    </source>
</evidence>
<dbReference type="InterPro" id="IPR000194">
    <property type="entry name" value="ATPase_F1/V1/A1_a/bsu_nucl-bd"/>
</dbReference>
<evidence type="ECO:0000256" key="5">
    <source>
        <dbReference type="ARBA" id="ARBA00022781"/>
    </source>
</evidence>
<evidence type="ECO:0000256" key="6">
    <source>
        <dbReference type="ARBA" id="ARBA00022840"/>
    </source>
</evidence>
<keyword evidence="11" id="KW-0066">ATP synthesis</keyword>
<dbReference type="PANTHER" id="PTHR15184">
    <property type="entry name" value="ATP SYNTHASE"/>
    <property type="match status" value="1"/>
</dbReference>
<evidence type="ECO:0000313" key="14">
    <source>
        <dbReference type="EMBL" id="MTV74020.1"/>
    </source>
</evidence>
<evidence type="ECO:0000256" key="8">
    <source>
        <dbReference type="ARBA" id="ARBA00023065"/>
    </source>
</evidence>
<keyword evidence="7" id="KW-1278">Translocase</keyword>
<dbReference type="AlphaFoldDB" id="A0A6G2DBR8"/>
<dbReference type="GO" id="GO:0046933">
    <property type="term" value="F:proton-transporting ATP synthase activity, rotational mechanism"/>
    <property type="evidence" value="ECO:0007669"/>
    <property type="project" value="TreeGrafter"/>
</dbReference>
<evidence type="ECO:0000259" key="12">
    <source>
        <dbReference type="Pfam" id="PF00006"/>
    </source>
</evidence>
<evidence type="ECO:0000259" key="13">
    <source>
        <dbReference type="Pfam" id="PF02874"/>
    </source>
</evidence>
<dbReference type="InterPro" id="IPR004100">
    <property type="entry name" value="ATPase_F1/V1/A1_a/bsu_N"/>
</dbReference>
<dbReference type="InterPro" id="IPR027417">
    <property type="entry name" value="P-loop_NTPase"/>
</dbReference>
<comment type="similarity">
    <text evidence="2">Belongs to the ATPase alpha/beta chains family.</text>
</comment>
<evidence type="ECO:0000256" key="10">
    <source>
        <dbReference type="ARBA" id="ARBA00023196"/>
    </source>
</evidence>